<evidence type="ECO:0000256" key="1">
    <source>
        <dbReference type="ARBA" id="ARBA00004141"/>
    </source>
</evidence>
<evidence type="ECO:0000313" key="9">
    <source>
        <dbReference type="Proteomes" id="UP000092154"/>
    </source>
</evidence>
<feature type="transmembrane region" description="Helical" evidence="6">
    <location>
        <begin position="105"/>
        <end position="125"/>
    </location>
</feature>
<feature type="transmembrane region" description="Helical" evidence="6">
    <location>
        <begin position="159"/>
        <end position="178"/>
    </location>
</feature>
<keyword evidence="4 6" id="KW-0472">Membrane</keyword>
<accession>A0A1B7NEW4</accession>
<comment type="similarity">
    <text evidence="5">Belongs to the SAT4 family.</text>
</comment>
<dbReference type="OrthoDB" id="444631at2759"/>
<keyword evidence="3 6" id="KW-1133">Transmembrane helix</keyword>
<feature type="transmembrane region" description="Helical" evidence="6">
    <location>
        <begin position="221"/>
        <end position="244"/>
    </location>
</feature>
<feature type="transmembrane region" description="Helical" evidence="6">
    <location>
        <begin position="6"/>
        <end position="29"/>
    </location>
</feature>
<keyword evidence="9" id="KW-1185">Reference proteome</keyword>
<evidence type="ECO:0000256" key="5">
    <source>
        <dbReference type="ARBA" id="ARBA00038359"/>
    </source>
</evidence>
<evidence type="ECO:0000256" key="3">
    <source>
        <dbReference type="ARBA" id="ARBA00022989"/>
    </source>
</evidence>
<feature type="transmembrane region" description="Helical" evidence="6">
    <location>
        <begin position="190"/>
        <end position="209"/>
    </location>
</feature>
<comment type="subcellular location">
    <subcellularLocation>
        <location evidence="1">Membrane</location>
        <topology evidence="1">Multi-pass membrane protein</topology>
    </subcellularLocation>
</comment>
<evidence type="ECO:0000256" key="4">
    <source>
        <dbReference type="ARBA" id="ARBA00023136"/>
    </source>
</evidence>
<dbReference type="AlphaFoldDB" id="A0A1B7NEW4"/>
<evidence type="ECO:0000313" key="8">
    <source>
        <dbReference type="EMBL" id="OAX43441.1"/>
    </source>
</evidence>
<dbReference type="InParanoid" id="A0A1B7NEW4"/>
<dbReference type="STRING" id="1314800.A0A1B7NEW4"/>
<sequence>MALSTVQMKAATFVVQIMAFVLTVFRVWFRLHIRRFWWEDAFAAIAGVCSVAKLIASWILILVQSRTTFSVSFWITTITFPCITWSARMSILLSITRLARPTQWIFRLSLGFAIIFSMMWAGSIVQRALECGSDDKRHPVKNPGAPFCNIYGSIAVYELATSCAADVMLVVFSFRLLWNVNLPPRQRRMILIIFSSSIVMSLFSLFHAVTNFSLVTGITTVAVNLETSCSVIVCNLLVIVTYAYRVLNRKPDDDQEDDDFTRPISTVSTSQQLTTIDHSATSRQLTTIVLDTFAGTSPSDTRA</sequence>
<feature type="transmembrane region" description="Helical" evidence="6">
    <location>
        <begin position="73"/>
        <end position="93"/>
    </location>
</feature>
<protein>
    <recommendedName>
        <fullName evidence="7">Rhodopsin domain-containing protein</fullName>
    </recommendedName>
</protein>
<dbReference type="EMBL" id="KV448138">
    <property type="protein sequence ID" value="OAX43441.1"/>
    <property type="molecule type" value="Genomic_DNA"/>
</dbReference>
<organism evidence="8 9">
    <name type="scientific">Rhizopogon vinicolor AM-OR11-026</name>
    <dbReference type="NCBI Taxonomy" id="1314800"/>
    <lineage>
        <taxon>Eukaryota</taxon>
        <taxon>Fungi</taxon>
        <taxon>Dikarya</taxon>
        <taxon>Basidiomycota</taxon>
        <taxon>Agaricomycotina</taxon>
        <taxon>Agaricomycetes</taxon>
        <taxon>Agaricomycetidae</taxon>
        <taxon>Boletales</taxon>
        <taxon>Suillineae</taxon>
        <taxon>Rhizopogonaceae</taxon>
        <taxon>Rhizopogon</taxon>
    </lineage>
</organism>
<gene>
    <name evidence="8" type="ORF">K503DRAFT_155589</name>
</gene>
<dbReference type="InterPro" id="IPR052337">
    <property type="entry name" value="SAT4-like"/>
</dbReference>
<proteinExistence type="inferred from homology"/>
<feature type="transmembrane region" description="Helical" evidence="6">
    <location>
        <begin position="41"/>
        <end position="61"/>
    </location>
</feature>
<dbReference type="Proteomes" id="UP000092154">
    <property type="component" value="Unassembled WGS sequence"/>
</dbReference>
<dbReference type="PANTHER" id="PTHR33048:SF19">
    <property type="entry name" value="MEMBRANE PROTEIN PTH11-LIKE, PUTATIVE (AFU_ORTHOLOGUE AFUA_1G14080)-RELATED"/>
    <property type="match status" value="1"/>
</dbReference>
<keyword evidence="2 6" id="KW-0812">Transmembrane</keyword>
<evidence type="ECO:0000256" key="6">
    <source>
        <dbReference type="SAM" id="Phobius"/>
    </source>
</evidence>
<name>A0A1B7NEW4_9AGAM</name>
<dbReference type="Pfam" id="PF20684">
    <property type="entry name" value="Fung_rhodopsin"/>
    <property type="match status" value="1"/>
</dbReference>
<reference evidence="8 9" key="1">
    <citation type="submission" date="2016-06" db="EMBL/GenBank/DDBJ databases">
        <title>Comparative genomics of the ectomycorrhizal sister species Rhizopogon vinicolor and Rhizopogon vesiculosus (Basidiomycota: Boletales) reveals a divergence of the mating type B locus.</title>
        <authorList>
            <consortium name="DOE Joint Genome Institute"/>
            <person name="Mujic A.B."/>
            <person name="Kuo A."/>
            <person name="Tritt A."/>
            <person name="Lipzen A."/>
            <person name="Chen C."/>
            <person name="Johnson J."/>
            <person name="Sharma A."/>
            <person name="Barry K."/>
            <person name="Grigoriev I.V."/>
            <person name="Spatafora J.W."/>
        </authorList>
    </citation>
    <scope>NUCLEOTIDE SEQUENCE [LARGE SCALE GENOMIC DNA]</scope>
    <source>
        <strain evidence="8 9">AM-OR11-026</strain>
    </source>
</reference>
<dbReference type="InterPro" id="IPR049326">
    <property type="entry name" value="Rhodopsin_dom_fungi"/>
</dbReference>
<evidence type="ECO:0000256" key="2">
    <source>
        <dbReference type="ARBA" id="ARBA00022692"/>
    </source>
</evidence>
<evidence type="ECO:0000259" key="7">
    <source>
        <dbReference type="Pfam" id="PF20684"/>
    </source>
</evidence>
<feature type="domain" description="Rhodopsin" evidence="7">
    <location>
        <begin position="25"/>
        <end position="216"/>
    </location>
</feature>
<dbReference type="PANTHER" id="PTHR33048">
    <property type="entry name" value="PTH11-LIKE INTEGRAL MEMBRANE PROTEIN (AFU_ORTHOLOGUE AFUA_5G11245)"/>
    <property type="match status" value="1"/>
</dbReference>
<dbReference type="GO" id="GO:0016020">
    <property type="term" value="C:membrane"/>
    <property type="evidence" value="ECO:0007669"/>
    <property type="project" value="UniProtKB-SubCell"/>
</dbReference>